<evidence type="ECO:0000313" key="2">
    <source>
        <dbReference type="EMBL" id="NOL42667.1"/>
    </source>
</evidence>
<reference evidence="1 4" key="2">
    <citation type="submission" date="2020-08" db="EMBL/GenBank/DDBJ databases">
        <title>Sequencing the genomes of 1000 actinobacteria strains.</title>
        <authorList>
            <person name="Klenk H.-P."/>
        </authorList>
    </citation>
    <scope>NUCLEOTIDE SEQUENCE [LARGE SCALE GENOMIC DNA]</scope>
    <source>
        <strain evidence="1 4">DSM 15626</strain>
    </source>
</reference>
<keyword evidence="3" id="KW-1185">Reference proteome</keyword>
<name>A0A7Y4L1N5_9ACTN</name>
<evidence type="ECO:0000313" key="4">
    <source>
        <dbReference type="Proteomes" id="UP000553957"/>
    </source>
</evidence>
<evidence type="ECO:0000313" key="1">
    <source>
        <dbReference type="EMBL" id="MBB6564971.1"/>
    </source>
</evidence>
<comment type="caution">
    <text evidence="2">The sequence shown here is derived from an EMBL/GenBank/DDBJ whole genome shotgun (WGS) entry which is preliminary data.</text>
</comment>
<reference evidence="2 3" key="1">
    <citation type="submission" date="2020-05" db="EMBL/GenBank/DDBJ databases">
        <title>Genome sequence of Kribbella sandramycini ATCC 39419.</title>
        <authorList>
            <person name="Maclea K.S."/>
            <person name="Fair J.L."/>
        </authorList>
    </citation>
    <scope>NUCLEOTIDE SEQUENCE [LARGE SCALE GENOMIC DNA]</scope>
    <source>
        <strain evidence="2 3">ATCC 39419</strain>
    </source>
</reference>
<evidence type="ECO:0000313" key="3">
    <source>
        <dbReference type="Proteomes" id="UP000534306"/>
    </source>
</evidence>
<gene>
    <name evidence="1" type="ORF">HNR71_000608</name>
    <name evidence="2" type="ORF">HPO96_20685</name>
</gene>
<sequence>MPVLYRAAIADLRGAHILPLNQLRTEHPDLYARGLTKYAAHPTYLHPWADIPHILHRGPLPAAWFTH</sequence>
<organism evidence="2 3">
    <name type="scientific">Kribbella sandramycini</name>
    <dbReference type="NCBI Taxonomy" id="60450"/>
    <lineage>
        <taxon>Bacteria</taxon>
        <taxon>Bacillati</taxon>
        <taxon>Actinomycetota</taxon>
        <taxon>Actinomycetes</taxon>
        <taxon>Propionibacteriales</taxon>
        <taxon>Kribbellaceae</taxon>
        <taxon>Kribbella</taxon>
    </lineage>
</organism>
<accession>A0A7Y4L1N5</accession>
<dbReference type="AlphaFoldDB" id="A0A7Y4L1N5"/>
<proteinExistence type="predicted"/>
<dbReference type="EMBL" id="JACHKF010000001">
    <property type="protein sequence ID" value="MBB6564971.1"/>
    <property type="molecule type" value="Genomic_DNA"/>
</dbReference>
<dbReference type="Proteomes" id="UP000553957">
    <property type="component" value="Unassembled WGS sequence"/>
</dbReference>
<dbReference type="RefSeq" id="WP_171675130.1">
    <property type="nucleotide sequence ID" value="NZ_BAAAGT010000001.1"/>
</dbReference>
<dbReference type="EMBL" id="JABJRC010000004">
    <property type="protein sequence ID" value="NOL42667.1"/>
    <property type="molecule type" value="Genomic_DNA"/>
</dbReference>
<dbReference type="Proteomes" id="UP000534306">
    <property type="component" value="Unassembled WGS sequence"/>
</dbReference>
<protein>
    <submittedName>
        <fullName evidence="2">Uncharacterized protein</fullName>
    </submittedName>
</protein>